<reference evidence="1 2" key="1">
    <citation type="submission" date="2017-09" db="EMBL/GenBank/DDBJ databases">
        <title>Depth-based differentiation of microbial function through sediment-hosted aquifers and enrichment of novel symbionts in the deep terrestrial subsurface.</title>
        <authorList>
            <person name="Probst A.J."/>
            <person name="Ladd B."/>
            <person name="Jarett J.K."/>
            <person name="Geller-Mcgrath D.E."/>
            <person name="Sieber C.M."/>
            <person name="Emerson J.B."/>
            <person name="Anantharaman K."/>
            <person name="Thomas B.C."/>
            <person name="Malmstrom R."/>
            <person name="Stieglmeier M."/>
            <person name="Klingl A."/>
            <person name="Woyke T."/>
            <person name="Ryan C.M."/>
            <person name="Banfield J.F."/>
        </authorList>
    </citation>
    <scope>NUCLEOTIDE SEQUENCE [LARGE SCALE GENOMIC DNA]</scope>
    <source>
        <strain evidence="1">CG22_combo_CG10-13_8_21_14_all_47_17</strain>
    </source>
</reference>
<proteinExistence type="predicted"/>
<sequence>MENPFIPQQEHVSSAKQTSRSFEDISANLRLEFSGLSPEKRKAWVEQTVRSMKNQLEMAGADYYQNVAELYEELKGSFLIRRDDPTKLMKLATERVPIEIASQMRGANPYPNSTLWSRGDAPAALAMAFTEGKAQIGGISMIAGFKKGKELSLKRLPTAEKTHQKRVDEGRAFARFASGTVLPEDLRFLIMRVPLKFFPEELLTEEEDLLFENDAEPGMRKKTRMVLRGFLLPKSMAAIQTKAA</sequence>
<organism evidence="1 2">
    <name type="scientific">Candidatus Uhrbacteria bacterium CG22_combo_CG10-13_8_21_14_all_47_17</name>
    <dbReference type="NCBI Taxonomy" id="1975041"/>
    <lineage>
        <taxon>Bacteria</taxon>
        <taxon>Candidatus Uhriibacteriota</taxon>
    </lineage>
</organism>
<dbReference type="Proteomes" id="UP000231581">
    <property type="component" value="Unassembled WGS sequence"/>
</dbReference>
<comment type="caution">
    <text evidence="1">The sequence shown here is derived from an EMBL/GenBank/DDBJ whole genome shotgun (WGS) entry which is preliminary data.</text>
</comment>
<evidence type="ECO:0000313" key="1">
    <source>
        <dbReference type="EMBL" id="PIP60286.1"/>
    </source>
</evidence>
<accession>A0A2H0BRI3</accession>
<protein>
    <submittedName>
        <fullName evidence="1">Uncharacterized protein</fullName>
    </submittedName>
</protein>
<gene>
    <name evidence="1" type="ORF">COX00_04055</name>
</gene>
<name>A0A2H0BRI3_9BACT</name>
<dbReference type="AlphaFoldDB" id="A0A2H0BRI3"/>
<evidence type="ECO:0000313" key="2">
    <source>
        <dbReference type="Proteomes" id="UP000231581"/>
    </source>
</evidence>
<dbReference type="EMBL" id="PCSZ01000075">
    <property type="protein sequence ID" value="PIP60286.1"/>
    <property type="molecule type" value="Genomic_DNA"/>
</dbReference>